<dbReference type="GO" id="GO:0003677">
    <property type="term" value="F:DNA binding"/>
    <property type="evidence" value="ECO:0007669"/>
    <property type="project" value="UniProtKB-UniRule"/>
</dbReference>
<evidence type="ECO:0000259" key="6">
    <source>
        <dbReference type="PROSITE" id="PS51900"/>
    </source>
</evidence>
<dbReference type="InterPro" id="IPR002104">
    <property type="entry name" value="Integrase_catalytic"/>
</dbReference>
<evidence type="ECO:0000256" key="1">
    <source>
        <dbReference type="ARBA" id="ARBA00008857"/>
    </source>
</evidence>
<name>A0AAU0MH05_9MICO</name>
<evidence type="ECO:0000313" key="8">
    <source>
        <dbReference type="Proteomes" id="UP001329313"/>
    </source>
</evidence>
<dbReference type="PROSITE" id="PS51900">
    <property type="entry name" value="CB"/>
    <property type="match status" value="1"/>
</dbReference>
<sequence>MGSIHSYTVAAGRRYRISYRKPNGLQATLRGFRTKHEAEIRLAEVEISKNRGEFVDPSDSRAPLGSLGTEWLAARQADLKPSTFRSIDSAWRIHVRPKWERRAVGSIRHSEVQAWTSELTKTHSPTTVRRAHEVLAGILDVALRDRRIASNPARGVKLPRKVAKPRAYLTHQQVADLARESSQPELVVFLAYTGLRWGEATGLRVTHVDLRRRRVSVEENAVEVGSAIQVGTPKTHEKRQVPYPPFLAETMERLVTGRGRDELVFGGGTSHLRRPKSTSGWFHGAVTRAQASAEQAIADALAAGQQPPPLFPRVTPHDLRHTAASLAISAGAHVKAVQRMLGHASAVMTLDTYADLFDDDLDTVSEALGMAAASSDVIAVLSRDNNGGNSV</sequence>
<accession>A0AAU0MH05</accession>
<dbReference type="CDD" id="cd01189">
    <property type="entry name" value="INT_ICEBs1_C_like"/>
    <property type="match status" value="1"/>
</dbReference>
<keyword evidence="8" id="KW-1185">Reference proteome</keyword>
<dbReference type="Pfam" id="PF00589">
    <property type="entry name" value="Phage_integrase"/>
    <property type="match status" value="1"/>
</dbReference>
<dbReference type="PROSITE" id="PS51898">
    <property type="entry name" value="TYR_RECOMBINASE"/>
    <property type="match status" value="1"/>
</dbReference>
<evidence type="ECO:0000256" key="2">
    <source>
        <dbReference type="ARBA" id="ARBA00023125"/>
    </source>
</evidence>
<evidence type="ECO:0000259" key="5">
    <source>
        <dbReference type="PROSITE" id="PS51898"/>
    </source>
</evidence>
<keyword evidence="2 4" id="KW-0238">DNA-binding</keyword>
<evidence type="ECO:0000256" key="3">
    <source>
        <dbReference type="ARBA" id="ARBA00023172"/>
    </source>
</evidence>
<dbReference type="InterPro" id="IPR050090">
    <property type="entry name" value="Tyrosine_recombinase_XerCD"/>
</dbReference>
<dbReference type="SUPFAM" id="SSF56349">
    <property type="entry name" value="DNA breaking-rejoining enzymes"/>
    <property type="match status" value="1"/>
</dbReference>
<feature type="domain" description="Core-binding (CB)" evidence="6">
    <location>
        <begin position="62"/>
        <end position="143"/>
    </location>
</feature>
<keyword evidence="3" id="KW-0233">DNA recombination</keyword>
<feature type="domain" description="Tyr recombinase" evidence="5">
    <location>
        <begin position="164"/>
        <end position="366"/>
    </location>
</feature>
<dbReference type="GO" id="GO:0006310">
    <property type="term" value="P:DNA recombination"/>
    <property type="evidence" value="ECO:0007669"/>
    <property type="project" value="UniProtKB-KW"/>
</dbReference>
<dbReference type="InterPro" id="IPR013762">
    <property type="entry name" value="Integrase-like_cat_sf"/>
</dbReference>
<dbReference type="PANTHER" id="PTHR30349:SF64">
    <property type="entry name" value="PROPHAGE INTEGRASE INTD-RELATED"/>
    <property type="match status" value="1"/>
</dbReference>
<dbReference type="GO" id="GO:0015074">
    <property type="term" value="P:DNA integration"/>
    <property type="evidence" value="ECO:0007669"/>
    <property type="project" value="InterPro"/>
</dbReference>
<dbReference type="Proteomes" id="UP001329313">
    <property type="component" value="Chromosome"/>
</dbReference>
<proteinExistence type="inferred from homology"/>
<dbReference type="Gene3D" id="1.10.150.130">
    <property type="match status" value="1"/>
</dbReference>
<reference evidence="7 8" key="1">
    <citation type="submission" date="2023-10" db="EMBL/GenBank/DDBJ databases">
        <title>Y20.</title>
        <authorList>
            <person name="Zhang G."/>
            <person name="Ding Y."/>
        </authorList>
    </citation>
    <scope>NUCLEOTIDE SEQUENCE [LARGE SCALE GENOMIC DNA]</scope>
    <source>
        <strain evidence="7 8">Y20</strain>
    </source>
</reference>
<evidence type="ECO:0000313" key="7">
    <source>
        <dbReference type="EMBL" id="WOQ69107.1"/>
    </source>
</evidence>
<dbReference type="PANTHER" id="PTHR30349">
    <property type="entry name" value="PHAGE INTEGRASE-RELATED"/>
    <property type="match status" value="1"/>
</dbReference>
<protein>
    <submittedName>
        <fullName evidence="7">Site-specific integrase</fullName>
    </submittedName>
</protein>
<dbReference type="EMBL" id="CP137080">
    <property type="protein sequence ID" value="WOQ69107.1"/>
    <property type="molecule type" value="Genomic_DNA"/>
</dbReference>
<dbReference type="AlphaFoldDB" id="A0AAU0MH05"/>
<organism evidence="7 8">
    <name type="scientific">Microbacterium limosum</name>
    <dbReference type="NCBI Taxonomy" id="3079935"/>
    <lineage>
        <taxon>Bacteria</taxon>
        <taxon>Bacillati</taxon>
        <taxon>Actinomycetota</taxon>
        <taxon>Actinomycetes</taxon>
        <taxon>Micrococcales</taxon>
        <taxon>Microbacteriaceae</taxon>
        <taxon>Microbacterium</taxon>
    </lineage>
</organism>
<comment type="similarity">
    <text evidence="1">Belongs to the 'phage' integrase family.</text>
</comment>
<gene>
    <name evidence="7" type="ORF">RYJ27_10410</name>
</gene>
<dbReference type="InterPro" id="IPR044068">
    <property type="entry name" value="CB"/>
</dbReference>
<dbReference type="KEGG" id="mliy:RYJ27_10410"/>
<dbReference type="InterPro" id="IPR010998">
    <property type="entry name" value="Integrase_recombinase_N"/>
</dbReference>
<evidence type="ECO:0000256" key="4">
    <source>
        <dbReference type="PROSITE-ProRule" id="PRU01248"/>
    </source>
</evidence>
<dbReference type="InterPro" id="IPR053876">
    <property type="entry name" value="Phage_int_M"/>
</dbReference>
<dbReference type="Gene3D" id="1.10.443.10">
    <property type="entry name" value="Intergrase catalytic core"/>
    <property type="match status" value="1"/>
</dbReference>
<dbReference type="InterPro" id="IPR011010">
    <property type="entry name" value="DNA_brk_join_enz"/>
</dbReference>
<dbReference type="RefSeq" id="WP_330170243.1">
    <property type="nucleotide sequence ID" value="NZ_CP137080.1"/>
</dbReference>
<dbReference type="Pfam" id="PF22022">
    <property type="entry name" value="Phage_int_M"/>
    <property type="match status" value="1"/>
</dbReference>